<evidence type="ECO:0000313" key="1">
    <source>
        <dbReference type="EMBL" id="KAK4415845.1"/>
    </source>
</evidence>
<dbReference type="AlphaFoldDB" id="A0AAE1XPT4"/>
<dbReference type="Proteomes" id="UP001293254">
    <property type="component" value="Unassembled WGS sequence"/>
</dbReference>
<proteinExistence type="predicted"/>
<sequence>MDVHLKDLFSRFQNSSGLVLDLALDPGTCLMKIDGISPPFVKSLYKAAASLYRTDPWRRLRPAHLFGVKVGKNWIDDARKATGSRETIRVPNVELLRVTYEVESLMFLSNKRMMKSLSLEKSGEDRFPVFDVVRCTSSGELEFRNPKIEELRFAYAVMRAVALVHPLLEDDVGAGTSTLD</sequence>
<dbReference type="PANTHER" id="PTHR47570:SF2">
    <property type="entry name" value="MYND-TYPE DOMAIN-CONTAINING PROTEIN"/>
    <property type="match status" value="1"/>
</dbReference>
<gene>
    <name evidence="1" type="ORF">Salat_2691900</name>
</gene>
<accession>A0AAE1XPT4</accession>
<comment type="caution">
    <text evidence="1">The sequence shown here is derived from an EMBL/GenBank/DDBJ whole genome shotgun (WGS) entry which is preliminary data.</text>
</comment>
<evidence type="ECO:0000313" key="2">
    <source>
        <dbReference type="Proteomes" id="UP001293254"/>
    </source>
</evidence>
<reference evidence="1" key="1">
    <citation type="submission" date="2020-06" db="EMBL/GenBank/DDBJ databases">
        <authorList>
            <person name="Li T."/>
            <person name="Hu X."/>
            <person name="Zhang T."/>
            <person name="Song X."/>
            <person name="Zhang H."/>
            <person name="Dai N."/>
            <person name="Sheng W."/>
            <person name="Hou X."/>
            <person name="Wei L."/>
        </authorList>
    </citation>
    <scope>NUCLEOTIDE SEQUENCE</scope>
    <source>
        <strain evidence="1">3651</strain>
        <tissue evidence="1">Leaf</tissue>
    </source>
</reference>
<protein>
    <submittedName>
        <fullName evidence="1">Uncharacterized protein</fullName>
    </submittedName>
</protein>
<organism evidence="1 2">
    <name type="scientific">Sesamum alatum</name>
    <dbReference type="NCBI Taxonomy" id="300844"/>
    <lineage>
        <taxon>Eukaryota</taxon>
        <taxon>Viridiplantae</taxon>
        <taxon>Streptophyta</taxon>
        <taxon>Embryophyta</taxon>
        <taxon>Tracheophyta</taxon>
        <taxon>Spermatophyta</taxon>
        <taxon>Magnoliopsida</taxon>
        <taxon>eudicotyledons</taxon>
        <taxon>Gunneridae</taxon>
        <taxon>Pentapetalae</taxon>
        <taxon>asterids</taxon>
        <taxon>lamiids</taxon>
        <taxon>Lamiales</taxon>
        <taxon>Pedaliaceae</taxon>
        <taxon>Sesamum</taxon>
    </lineage>
</organism>
<dbReference type="PANTHER" id="PTHR47570">
    <property type="entry name" value="ZINC ION BINDING PROTEIN"/>
    <property type="match status" value="1"/>
</dbReference>
<dbReference type="EMBL" id="JACGWO010000011">
    <property type="protein sequence ID" value="KAK4415845.1"/>
    <property type="molecule type" value="Genomic_DNA"/>
</dbReference>
<keyword evidence="2" id="KW-1185">Reference proteome</keyword>
<reference evidence="1" key="2">
    <citation type="journal article" date="2024" name="Plant">
        <title>Genomic evolution and insights into agronomic trait innovations of Sesamum species.</title>
        <authorList>
            <person name="Miao H."/>
            <person name="Wang L."/>
            <person name="Qu L."/>
            <person name="Liu H."/>
            <person name="Sun Y."/>
            <person name="Le M."/>
            <person name="Wang Q."/>
            <person name="Wei S."/>
            <person name="Zheng Y."/>
            <person name="Lin W."/>
            <person name="Duan Y."/>
            <person name="Cao H."/>
            <person name="Xiong S."/>
            <person name="Wang X."/>
            <person name="Wei L."/>
            <person name="Li C."/>
            <person name="Ma Q."/>
            <person name="Ju M."/>
            <person name="Zhao R."/>
            <person name="Li G."/>
            <person name="Mu C."/>
            <person name="Tian Q."/>
            <person name="Mei H."/>
            <person name="Zhang T."/>
            <person name="Gao T."/>
            <person name="Zhang H."/>
        </authorList>
    </citation>
    <scope>NUCLEOTIDE SEQUENCE</scope>
    <source>
        <strain evidence="1">3651</strain>
    </source>
</reference>
<name>A0AAE1XPT4_9LAMI</name>